<evidence type="ECO:0000313" key="1">
    <source>
        <dbReference type="EMBL" id="KAI3695866.1"/>
    </source>
</evidence>
<reference evidence="2" key="1">
    <citation type="journal article" date="2022" name="Mol. Ecol. Resour.">
        <title>The genomes of chicory, endive, great burdock and yacon provide insights into Asteraceae palaeo-polyploidization history and plant inulin production.</title>
        <authorList>
            <person name="Fan W."/>
            <person name="Wang S."/>
            <person name="Wang H."/>
            <person name="Wang A."/>
            <person name="Jiang F."/>
            <person name="Liu H."/>
            <person name="Zhao H."/>
            <person name="Xu D."/>
            <person name="Zhang Y."/>
        </authorList>
    </citation>
    <scope>NUCLEOTIDE SEQUENCE [LARGE SCALE GENOMIC DNA]</scope>
    <source>
        <strain evidence="2">cv. Yunnan</strain>
    </source>
</reference>
<keyword evidence="2" id="KW-1185">Reference proteome</keyword>
<dbReference type="EMBL" id="CM042043">
    <property type="protein sequence ID" value="KAI3695866.1"/>
    <property type="molecule type" value="Genomic_DNA"/>
</dbReference>
<reference evidence="1 2" key="2">
    <citation type="journal article" date="2022" name="Mol. Ecol. Resour.">
        <title>The genomes of chicory, endive, great burdock and yacon provide insights into Asteraceae paleo-polyploidization history and plant inulin production.</title>
        <authorList>
            <person name="Fan W."/>
            <person name="Wang S."/>
            <person name="Wang H."/>
            <person name="Wang A."/>
            <person name="Jiang F."/>
            <person name="Liu H."/>
            <person name="Zhao H."/>
            <person name="Xu D."/>
            <person name="Zhang Y."/>
        </authorList>
    </citation>
    <scope>NUCLEOTIDE SEQUENCE [LARGE SCALE GENOMIC DNA]</scope>
    <source>
        <strain evidence="2">cv. Yunnan</strain>
        <tissue evidence="1">Leaves</tissue>
    </source>
</reference>
<dbReference type="Proteomes" id="UP001056120">
    <property type="component" value="Linkage Group LG26"/>
</dbReference>
<proteinExistence type="predicted"/>
<name>A0ACB8ZEG4_9ASTR</name>
<comment type="caution">
    <text evidence="1">The sequence shown here is derived from an EMBL/GenBank/DDBJ whole genome shotgun (WGS) entry which is preliminary data.</text>
</comment>
<accession>A0ACB8ZEG4</accession>
<protein>
    <submittedName>
        <fullName evidence="1">Uncharacterized protein</fullName>
    </submittedName>
</protein>
<gene>
    <name evidence="1" type="ORF">L1987_78869</name>
</gene>
<sequence>MVGGMSKLYKSLSDLNDDYIQSDQQKDVLLKPKSTLPFSSPQLPLLSTQPFLTPPPTPTFYKCTCNNNLRSTFVCRCPACSRTISTIDDIYVLKSAVDAKGGGFVKGLVTYMVSVSPMFTISSITSLNKYNIKDLGALDEKVVHIGMNEGLELLKHSLNSKTLLTNVFLGEVVVKDDYLKKV</sequence>
<organism evidence="1 2">
    <name type="scientific">Smallanthus sonchifolius</name>
    <dbReference type="NCBI Taxonomy" id="185202"/>
    <lineage>
        <taxon>Eukaryota</taxon>
        <taxon>Viridiplantae</taxon>
        <taxon>Streptophyta</taxon>
        <taxon>Embryophyta</taxon>
        <taxon>Tracheophyta</taxon>
        <taxon>Spermatophyta</taxon>
        <taxon>Magnoliopsida</taxon>
        <taxon>eudicotyledons</taxon>
        <taxon>Gunneridae</taxon>
        <taxon>Pentapetalae</taxon>
        <taxon>asterids</taxon>
        <taxon>campanulids</taxon>
        <taxon>Asterales</taxon>
        <taxon>Asteraceae</taxon>
        <taxon>Asteroideae</taxon>
        <taxon>Heliantheae alliance</taxon>
        <taxon>Millerieae</taxon>
        <taxon>Smallanthus</taxon>
    </lineage>
</organism>
<evidence type="ECO:0000313" key="2">
    <source>
        <dbReference type="Proteomes" id="UP001056120"/>
    </source>
</evidence>